<reference evidence="1" key="1">
    <citation type="journal article" date="2019" name="Sci. Rep.">
        <title>Draft genome of Tanacetum cinerariifolium, the natural source of mosquito coil.</title>
        <authorList>
            <person name="Yamashiro T."/>
            <person name="Shiraishi A."/>
            <person name="Satake H."/>
            <person name="Nakayama K."/>
        </authorList>
    </citation>
    <scope>NUCLEOTIDE SEQUENCE</scope>
</reference>
<organism evidence="1">
    <name type="scientific">Tanacetum cinerariifolium</name>
    <name type="common">Dalmatian daisy</name>
    <name type="synonym">Chrysanthemum cinerariifolium</name>
    <dbReference type="NCBI Taxonomy" id="118510"/>
    <lineage>
        <taxon>Eukaryota</taxon>
        <taxon>Viridiplantae</taxon>
        <taxon>Streptophyta</taxon>
        <taxon>Embryophyta</taxon>
        <taxon>Tracheophyta</taxon>
        <taxon>Spermatophyta</taxon>
        <taxon>Magnoliopsida</taxon>
        <taxon>eudicotyledons</taxon>
        <taxon>Gunneridae</taxon>
        <taxon>Pentapetalae</taxon>
        <taxon>asterids</taxon>
        <taxon>campanulids</taxon>
        <taxon>Asterales</taxon>
        <taxon>Asteraceae</taxon>
        <taxon>Asteroideae</taxon>
        <taxon>Anthemideae</taxon>
        <taxon>Anthemidinae</taxon>
        <taxon>Tanacetum</taxon>
    </lineage>
</organism>
<gene>
    <name evidence="1" type="ORF">Tci_057067</name>
</gene>
<protein>
    <submittedName>
        <fullName evidence="1">Uncharacterized protein</fullName>
    </submittedName>
</protein>
<proteinExistence type="predicted"/>
<comment type="caution">
    <text evidence="1">The sequence shown here is derived from an EMBL/GenBank/DDBJ whole genome shotgun (WGS) entry which is preliminary data.</text>
</comment>
<accession>A0A6L2NHX4</accession>
<name>A0A6L2NHX4_TANCI</name>
<evidence type="ECO:0000313" key="1">
    <source>
        <dbReference type="EMBL" id="GEU85089.1"/>
    </source>
</evidence>
<dbReference type="EMBL" id="BKCJ010009035">
    <property type="protein sequence ID" value="GEU85089.1"/>
    <property type="molecule type" value="Genomic_DNA"/>
</dbReference>
<dbReference type="AlphaFoldDB" id="A0A6L2NHX4"/>
<sequence>MPVCTIYRTKGASFYGREWGEVMGSRKSSGEGAGSGEEGVAGLAGEVVGYVVSSGGGGGFCGGGGTRARVFAGVGGGGIVGVVGCGGVEQKRGRMELQVVAGNKDVNSVFERGGKQGYGCEILHSWSLVLVGTFYESPYGL</sequence>